<dbReference type="GO" id="GO:0000287">
    <property type="term" value="F:magnesium ion binding"/>
    <property type="evidence" value="ECO:0007669"/>
    <property type="project" value="InterPro"/>
</dbReference>
<evidence type="ECO:0000256" key="3">
    <source>
        <dbReference type="ARBA" id="ARBA00008663"/>
    </source>
</evidence>
<dbReference type="GO" id="GO:0004743">
    <property type="term" value="F:pyruvate kinase activity"/>
    <property type="evidence" value="ECO:0007669"/>
    <property type="project" value="UniProtKB-EC"/>
</dbReference>
<keyword evidence="12" id="KW-0324">Glycolysis</keyword>
<reference evidence="16" key="1">
    <citation type="submission" date="2020-05" db="EMBL/GenBank/DDBJ databases">
        <authorList>
            <person name="Chiriac C."/>
            <person name="Salcher M."/>
            <person name="Ghai R."/>
            <person name="Kavagutti S V."/>
        </authorList>
    </citation>
    <scope>NUCLEOTIDE SEQUENCE</scope>
</reference>
<evidence type="ECO:0000256" key="2">
    <source>
        <dbReference type="ARBA" id="ARBA00004997"/>
    </source>
</evidence>
<evidence type="ECO:0000256" key="1">
    <source>
        <dbReference type="ARBA" id="ARBA00001946"/>
    </source>
</evidence>
<evidence type="ECO:0000256" key="6">
    <source>
        <dbReference type="ARBA" id="ARBA00022723"/>
    </source>
</evidence>
<dbReference type="PRINTS" id="PR01050">
    <property type="entry name" value="PYRUVTKNASE"/>
</dbReference>
<dbReference type="GO" id="GO:0016301">
    <property type="term" value="F:kinase activity"/>
    <property type="evidence" value="ECO:0007669"/>
    <property type="project" value="UniProtKB-KW"/>
</dbReference>
<keyword evidence="9" id="KW-0067">ATP-binding</keyword>
<dbReference type="InterPro" id="IPR001697">
    <property type="entry name" value="Pyr_Knase"/>
</dbReference>
<dbReference type="NCBIfam" id="NF004491">
    <property type="entry name" value="PRK05826.1"/>
    <property type="match status" value="1"/>
</dbReference>
<feature type="domain" description="Pyruvate kinase C-terminal" evidence="15">
    <location>
        <begin position="353"/>
        <end position="465"/>
    </location>
</feature>
<dbReference type="InterPro" id="IPR015806">
    <property type="entry name" value="Pyrv_Knase_insert_dom_sf"/>
</dbReference>
<dbReference type="Pfam" id="PF00224">
    <property type="entry name" value="PK"/>
    <property type="match status" value="1"/>
</dbReference>
<dbReference type="InterPro" id="IPR015813">
    <property type="entry name" value="Pyrv/PenolPyrv_kinase-like_dom"/>
</dbReference>
<dbReference type="EMBL" id="CAEZTD010000080">
    <property type="protein sequence ID" value="CAB4565808.1"/>
    <property type="molecule type" value="Genomic_DNA"/>
</dbReference>
<evidence type="ECO:0000256" key="13">
    <source>
        <dbReference type="ARBA" id="ARBA00023317"/>
    </source>
</evidence>
<dbReference type="FunFam" id="2.40.33.10:FF:000001">
    <property type="entry name" value="Pyruvate kinase"/>
    <property type="match status" value="1"/>
</dbReference>
<sequence>MRRAKIVATLGPATASYENIKSIIEAGVNVCRMNLSHGSYDVHEEVYRTVRQAAADLGQPVAVLVDLQGPKIRLGKFEGGPYDLAEGDVLTITIDDIIGTKELSSTTYKGLPGDVKPGDPLLIDDGKVGLRVTATDAKTVTTVVEVAGPISNNKGINLPGVAVNVPAMSEKDEADLRWGLKLGADFIALSFVRDAKDIERVHEIMDEEGVRLPVIAKIEKPQAVDNLEEIVDAFDGIMVARGDLGVELPLEAVPIVQKRAVELARRWAKPVIVATQVLESMISSPRPTRAEASDCANAVLDGTDAVMLSGETSVGEYPTVTVATMARIIESTEDHGLDRIPELGTKPRTQGGAITLAAAEVAEFVGAKYLCVFTESGDSARRMARLRSSIPMIILTPHESIRRRMNLTWGVRSVLIPPVTHTDEMFGQVDDVLLGNQLASVGDKVVVIAGSPPGIAGSTNDLRVHTVGDAHNEAAPAYARLS</sequence>
<organism evidence="16">
    <name type="scientific">freshwater metagenome</name>
    <dbReference type="NCBI Taxonomy" id="449393"/>
    <lineage>
        <taxon>unclassified sequences</taxon>
        <taxon>metagenomes</taxon>
        <taxon>ecological metagenomes</taxon>
    </lineage>
</organism>
<evidence type="ECO:0000259" key="15">
    <source>
        <dbReference type="Pfam" id="PF02887"/>
    </source>
</evidence>
<dbReference type="InterPro" id="IPR040442">
    <property type="entry name" value="Pyrv_kinase-like_dom_sf"/>
</dbReference>
<keyword evidence="7" id="KW-0547">Nucleotide-binding</keyword>
<dbReference type="NCBIfam" id="NF004978">
    <property type="entry name" value="PRK06354.1"/>
    <property type="match status" value="1"/>
</dbReference>
<feature type="domain" description="Pyruvate kinase barrel" evidence="14">
    <location>
        <begin position="1"/>
        <end position="322"/>
    </location>
</feature>
<keyword evidence="10" id="KW-0460">Magnesium</keyword>
<dbReference type="InterPro" id="IPR018209">
    <property type="entry name" value="Pyrv_Knase_AS"/>
</dbReference>
<dbReference type="InterPro" id="IPR036918">
    <property type="entry name" value="Pyrv_Knase_C_sf"/>
</dbReference>
<evidence type="ECO:0000256" key="5">
    <source>
        <dbReference type="ARBA" id="ARBA00022679"/>
    </source>
</evidence>
<dbReference type="InterPro" id="IPR011037">
    <property type="entry name" value="Pyrv_Knase-like_insert_dom_sf"/>
</dbReference>
<keyword evidence="6" id="KW-0479">Metal-binding</keyword>
<evidence type="ECO:0000256" key="7">
    <source>
        <dbReference type="ARBA" id="ARBA00022741"/>
    </source>
</evidence>
<dbReference type="GO" id="GO:0030955">
    <property type="term" value="F:potassium ion binding"/>
    <property type="evidence" value="ECO:0007669"/>
    <property type="project" value="InterPro"/>
</dbReference>
<keyword evidence="8" id="KW-0418">Kinase</keyword>
<dbReference type="Gene3D" id="3.20.20.60">
    <property type="entry name" value="Phosphoenolpyruvate-binding domains"/>
    <property type="match status" value="1"/>
</dbReference>
<accession>A0A6J6DXM3</accession>
<dbReference type="SUPFAM" id="SSF51621">
    <property type="entry name" value="Phosphoenolpyruvate/pyruvate domain"/>
    <property type="match status" value="1"/>
</dbReference>
<dbReference type="AlphaFoldDB" id="A0A6J6DXM3"/>
<gene>
    <name evidence="16" type="ORF">UFOPK1591_01028</name>
</gene>
<dbReference type="PANTHER" id="PTHR11817">
    <property type="entry name" value="PYRUVATE KINASE"/>
    <property type="match status" value="1"/>
</dbReference>
<comment type="cofactor">
    <cofactor evidence="1">
        <name>Mg(2+)</name>
        <dbReference type="ChEBI" id="CHEBI:18420"/>
    </cofactor>
</comment>
<evidence type="ECO:0000256" key="11">
    <source>
        <dbReference type="ARBA" id="ARBA00022958"/>
    </source>
</evidence>
<dbReference type="Gene3D" id="3.40.1380.20">
    <property type="entry name" value="Pyruvate kinase, C-terminal domain"/>
    <property type="match status" value="1"/>
</dbReference>
<evidence type="ECO:0000256" key="12">
    <source>
        <dbReference type="ARBA" id="ARBA00023152"/>
    </source>
</evidence>
<evidence type="ECO:0000259" key="14">
    <source>
        <dbReference type="Pfam" id="PF00224"/>
    </source>
</evidence>
<dbReference type="PROSITE" id="PS00110">
    <property type="entry name" value="PYRUVATE_KINASE"/>
    <property type="match status" value="1"/>
</dbReference>
<evidence type="ECO:0000313" key="16">
    <source>
        <dbReference type="EMBL" id="CAB4565808.1"/>
    </source>
</evidence>
<keyword evidence="13" id="KW-0670">Pyruvate</keyword>
<evidence type="ECO:0000256" key="9">
    <source>
        <dbReference type="ARBA" id="ARBA00022840"/>
    </source>
</evidence>
<keyword evidence="5" id="KW-0808">Transferase</keyword>
<protein>
    <recommendedName>
        <fullName evidence="4">pyruvate kinase</fullName>
        <ecNumber evidence="4">2.7.1.40</ecNumber>
    </recommendedName>
</protein>
<evidence type="ECO:0000256" key="10">
    <source>
        <dbReference type="ARBA" id="ARBA00022842"/>
    </source>
</evidence>
<dbReference type="FunFam" id="3.40.1380.20:FF:000009">
    <property type="entry name" value="Pyruvate kinase"/>
    <property type="match status" value="1"/>
</dbReference>
<dbReference type="EC" id="2.7.1.40" evidence="4"/>
<dbReference type="SUPFAM" id="SSF50800">
    <property type="entry name" value="PK beta-barrel domain-like"/>
    <property type="match status" value="1"/>
</dbReference>
<dbReference type="Gene3D" id="2.40.33.10">
    <property type="entry name" value="PK beta-barrel domain-like"/>
    <property type="match status" value="1"/>
</dbReference>
<comment type="pathway">
    <text evidence="2">Carbohydrate degradation; glycolysis; pyruvate from D-glyceraldehyde 3-phosphate: step 5/5.</text>
</comment>
<comment type="similarity">
    <text evidence="3">Belongs to the pyruvate kinase family.</text>
</comment>
<evidence type="ECO:0000256" key="8">
    <source>
        <dbReference type="ARBA" id="ARBA00022777"/>
    </source>
</evidence>
<dbReference type="SUPFAM" id="SSF52935">
    <property type="entry name" value="PK C-terminal domain-like"/>
    <property type="match status" value="1"/>
</dbReference>
<dbReference type="UniPathway" id="UPA00109">
    <property type="reaction ID" value="UER00188"/>
</dbReference>
<proteinExistence type="inferred from homology"/>
<evidence type="ECO:0000256" key="4">
    <source>
        <dbReference type="ARBA" id="ARBA00012142"/>
    </source>
</evidence>
<keyword evidence="11" id="KW-0630">Potassium</keyword>
<dbReference type="NCBIfam" id="TIGR01064">
    <property type="entry name" value="pyruv_kin"/>
    <property type="match status" value="1"/>
</dbReference>
<name>A0A6J6DXM3_9ZZZZ</name>
<dbReference type="Pfam" id="PF02887">
    <property type="entry name" value="PK_C"/>
    <property type="match status" value="1"/>
</dbReference>
<dbReference type="GO" id="GO:0005524">
    <property type="term" value="F:ATP binding"/>
    <property type="evidence" value="ECO:0007669"/>
    <property type="project" value="UniProtKB-KW"/>
</dbReference>
<dbReference type="InterPro" id="IPR015793">
    <property type="entry name" value="Pyrv_Knase_brl"/>
</dbReference>
<dbReference type="InterPro" id="IPR015795">
    <property type="entry name" value="Pyrv_Knase_C"/>
</dbReference>